<keyword evidence="1" id="KW-0472">Membrane</keyword>
<gene>
    <name evidence="2" type="ORF">LV83_00096</name>
</gene>
<dbReference type="Gene3D" id="2.60.40.3620">
    <property type="match status" value="1"/>
</dbReference>
<dbReference type="AlphaFoldDB" id="A0A327PS03"/>
<feature type="transmembrane region" description="Helical" evidence="1">
    <location>
        <begin position="34"/>
        <end position="55"/>
    </location>
</feature>
<evidence type="ECO:0000313" key="2">
    <source>
        <dbReference type="EMBL" id="RAI94849.1"/>
    </source>
</evidence>
<evidence type="ECO:0000256" key="1">
    <source>
        <dbReference type="SAM" id="Phobius"/>
    </source>
</evidence>
<dbReference type="Pfam" id="PF19578">
    <property type="entry name" value="DUF6090"/>
    <property type="match status" value="1"/>
</dbReference>
<accession>A0A327PS03</accession>
<dbReference type="EMBL" id="QLLK01000001">
    <property type="protein sequence ID" value="RAI94849.1"/>
    <property type="molecule type" value="Genomic_DNA"/>
</dbReference>
<keyword evidence="1" id="KW-1133">Transmembrane helix</keyword>
<evidence type="ECO:0000313" key="3">
    <source>
        <dbReference type="Proteomes" id="UP000249610"/>
    </source>
</evidence>
<keyword evidence="1" id="KW-0812">Transmembrane</keyword>
<name>A0A327PS03_9BACT</name>
<protein>
    <submittedName>
        <fullName evidence="2">Uncharacterized protein</fullName>
    </submittedName>
</protein>
<keyword evidence="3" id="KW-1185">Reference proteome</keyword>
<comment type="caution">
    <text evidence="2">The sequence shown here is derived from an EMBL/GenBank/DDBJ whole genome shotgun (WGS) entry which is preliminary data.</text>
</comment>
<reference evidence="2 3" key="1">
    <citation type="submission" date="2018-06" db="EMBL/GenBank/DDBJ databases">
        <title>Genomic Encyclopedia of Archaeal and Bacterial Type Strains, Phase II (KMG-II): from individual species to whole genera.</title>
        <authorList>
            <person name="Goeker M."/>
        </authorList>
    </citation>
    <scope>NUCLEOTIDE SEQUENCE [LARGE SCALE GENOMIC DNA]</scope>
    <source>
        <strain evidence="2 3">DSM 23446</strain>
    </source>
</reference>
<proteinExistence type="predicted"/>
<dbReference type="Proteomes" id="UP000249610">
    <property type="component" value="Unassembled WGS sequence"/>
</dbReference>
<dbReference type="InterPro" id="IPR045749">
    <property type="entry name" value="DUF6090"/>
</dbReference>
<sequence>MIIQDYSKFQFFEMISLFRKIRQKLLTENRVTRYLVYAVGEIFLVVIGILIALQVNNWNEERKRNSNFLATIEQIYNGLELESQELDYVIQNLTQQQDLAAILFNNPDSISMEEVLGTLFYLETDPKDFHSSIGFHFQRLIVNPEDNNENLLARKLTNYLGRSDLVFRKSEKPISAILTKEGFASISPSFGYSLFMGLFNLTGNFQPEEFLKAKDLVSTQEMRTALVQIAQAKEFQKTEMSQLLDLGKNGMKQIKESYPDIRLLYENIGIIGEGTSFGDWSNDTPLKLVDRDKSIWEGVVTLKGGPLKIRENESWIVNWGGSSFPKGNLEWFGQDIQSVAGEYRLVIDMTLKTYEFFPISK</sequence>
<organism evidence="2 3">
    <name type="scientific">Algoriphagus yeomjeoni</name>
    <dbReference type="NCBI Taxonomy" id="291403"/>
    <lineage>
        <taxon>Bacteria</taxon>
        <taxon>Pseudomonadati</taxon>
        <taxon>Bacteroidota</taxon>
        <taxon>Cytophagia</taxon>
        <taxon>Cytophagales</taxon>
        <taxon>Cyclobacteriaceae</taxon>
        <taxon>Algoriphagus</taxon>
    </lineage>
</organism>